<accession>B2VDV4</accession>
<protein>
    <submittedName>
        <fullName evidence="1">Uncharacterized protein</fullName>
    </submittedName>
</protein>
<dbReference type="Proteomes" id="UP000001726">
    <property type="component" value="Chromosome"/>
</dbReference>
<evidence type="ECO:0000313" key="2">
    <source>
        <dbReference type="Proteomes" id="UP000001726"/>
    </source>
</evidence>
<dbReference type="HOGENOM" id="CLU_2824510_0_0_6"/>
<organism evidence="1 2">
    <name type="scientific">Erwinia tasmaniensis (strain DSM 17950 / CFBP 7177 / CIP 109463 / NCPPB 4357 / Et1/99)</name>
    <dbReference type="NCBI Taxonomy" id="465817"/>
    <lineage>
        <taxon>Bacteria</taxon>
        <taxon>Pseudomonadati</taxon>
        <taxon>Pseudomonadota</taxon>
        <taxon>Gammaproteobacteria</taxon>
        <taxon>Enterobacterales</taxon>
        <taxon>Erwiniaceae</taxon>
        <taxon>Erwinia</taxon>
    </lineage>
</organism>
<keyword evidence="2" id="KW-1185">Reference proteome</keyword>
<gene>
    <name evidence="1" type="ordered locus">ETA_09450</name>
</gene>
<reference evidence="1 2" key="1">
    <citation type="journal article" date="2008" name="Environ. Microbiol.">
        <title>The genome of Erwinia tasmaniensis strain Et1/99, a non-pathogenic bacterium in the genus Erwinia.</title>
        <authorList>
            <person name="Kube M."/>
            <person name="Migdoll A.M."/>
            <person name="Mueller I."/>
            <person name="Kuhl H."/>
            <person name="Beck A."/>
            <person name="Reinhardt R."/>
            <person name="Geider K."/>
        </authorList>
    </citation>
    <scope>NUCLEOTIDE SEQUENCE [LARGE SCALE GENOMIC DNA]</scope>
    <source>
        <strain evidence="2">DSM 17950 / CFBP 7177 / CIP 109463 / NCPPB 4357 / Et1/99</strain>
    </source>
</reference>
<dbReference type="RefSeq" id="WP_012440693.1">
    <property type="nucleotide sequence ID" value="NC_010694.1"/>
</dbReference>
<proteinExistence type="predicted"/>
<sequence>MDKISLLWLFHQLWCRTGFGTGLVTDGQIKAAAIIFPYGAIFHCTADSEQPMLLTQLCIGPESNNK</sequence>
<evidence type="ECO:0000313" key="1">
    <source>
        <dbReference type="EMBL" id="CAO95991.1"/>
    </source>
</evidence>
<dbReference type="KEGG" id="eta:ETA_09450"/>
<name>B2VDV4_ERWT9</name>
<dbReference type="AlphaFoldDB" id="B2VDV4"/>
<dbReference type="EMBL" id="CU468135">
    <property type="protein sequence ID" value="CAO95991.1"/>
    <property type="molecule type" value="Genomic_DNA"/>
</dbReference>